<dbReference type="EnsemblMetazoa" id="AMEM008252-RA">
    <property type="protein sequence ID" value="AMEM008252-PA"/>
    <property type="gene ID" value="AMEM008252"/>
</dbReference>
<keyword evidence="3" id="KW-1185">Reference proteome</keyword>
<evidence type="ECO:0000313" key="3">
    <source>
        <dbReference type="Proteomes" id="UP000075903"/>
    </source>
</evidence>
<evidence type="ECO:0000313" key="2">
    <source>
        <dbReference type="EnsemblMetazoa" id="AMEM008252-PA"/>
    </source>
</evidence>
<feature type="region of interest" description="Disordered" evidence="1">
    <location>
        <begin position="85"/>
        <end position="109"/>
    </location>
</feature>
<sequence length="109" mass="12487">MVWLEKFEVVVKCFRHIHASRRRKAHWRSAERNMTGARQTTLKVVGGERSRNQSHRTAVTAATLSDTLGDRMVFGQWRRQQPIKRNDVFDPGTNGLRTIDRSGSVSPKA</sequence>
<name>A0A182V3I9_ANOME</name>
<evidence type="ECO:0000256" key="1">
    <source>
        <dbReference type="SAM" id="MobiDB-lite"/>
    </source>
</evidence>
<dbReference type="VEuPathDB" id="VectorBase:AMEM008252"/>
<proteinExistence type="predicted"/>
<dbReference type="AlphaFoldDB" id="A0A182V3I9"/>
<reference evidence="2" key="1">
    <citation type="submission" date="2020-05" db="UniProtKB">
        <authorList>
            <consortium name="EnsemblMetazoa"/>
        </authorList>
    </citation>
    <scope>IDENTIFICATION</scope>
    <source>
        <strain evidence="2">MAF</strain>
    </source>
</reference>
<protein>
    <submittedName>
        <fullName evidence="2">Uncharacterized protein</fullName>
    </submittedName>
</protein>
<dbReference type="Proteomes" id="UP000075903">
    <property type="component" value="Unassembled WGS sequence"/>
</dbReference>
<accession>A0A182V3I9</accession>
<organism evidence="2 3">
    <name type="scientific">Anopheles merus</name>
    <name type="common">Mosquito</name>
    <dbReference type="NCBI Taxonomy" id="30066"/>
    <lineage>
        <taxon>Eukaryota</taxon>
        <taxon>Metazoa</taxon>
        <taxon>Ecdysozoa</taxon>
        <taxon>Arthropoda</taxon>
        <taxon>Hexapoda</taxon>
        <taxon>Insecta</taxon>
        <taxon>Pterygota</taxon>
        <taxon>Neoptera</taxon>
        <taxon>Endopterygota</taxon>
        <taxon>Diptera</taxon>
        <taxon>Nematocera</taxon>
        <taxon>Culicoidea</taxon>
        <taxon>Culicidae</taxon>
        <taxon>Anophelinae</taxon>
        <taxon>Anopheles</taxon>
    </lineage>
</organism>